<dbReference type="Pfam" id="PF05016">
    <property type="entry name" value="ParE_toxin"/>
    <property type="match status" value="1"/>
</dbReference>
<proteinExistence type="inferred from homology"/>
<organism evidence="3 4">
    <name type="scientific">Candidatus Woesebacteria bacterium RIFCSPHIGHO2_02_FULL_39_13</name>
    <dbReference type="NCBI Taxonomy" id="1802505"/>
    <lineage>
        <taxon>Bacteria</taxon>
        <taxon>Candidatus Woeseibacteriota</taxon>
    </lineage>
</organism>
<comment type="similarity">
    <text evidence="1">Belongs to the RelE toxin family.</text>
</comment>
<name>A0A1F7Z216_9BACT</name>
<comment type="caution">
    <text evidence="3">The sequence shown here is derived from an EMBL/GenBank/DDBJ whole genome shotgun (WGS) entry which is preliminary data.</text>
</comment>
<dbReference type="InterPro" id="IPR035093">
    <property type="entry name" value="RelE/ParE_toxin_dom_sf"/>
</dbReference>
<dbReference type="Gene3D" id="3.30.2310.20">
    <property type="entry name" value="RelE-like"/>
    <property type="match status" value="1"/>
</dbReference>
<dbReference type="InterPro" id="IPR007712">
    <property type="entry name" value="RelE/ParE_toxin"/>
</dbReference>
<evidence type="ECO:0000313" key="4">
    <source>
        <dbReference type="Proteomes" id="UP000177169"/>
    </source>
</evidence>
<reference evidence="3 4" key="1">
    <citation type="journal article" date="2016" name="Nat. Commun.">
        <title>Thousands of microbial genomes shed light on interconnected biogeochemical processes in an aquifer system.</title>
        <authorList>
            <person name="Anantharaman K."/>
            <person name="Brown C.T."/>
            <person name="Hug L.A."/>
            <person name="Sharon I."/>
            <person name="Castelle C.J."/>
            <person name="Probst A.J."/>
            <person name="Thomas B.C."/>
            <person name="Singh A."/>
            <person name="Wilkins M.J."/>
            <person name="Karaoz U."/>
            <person name="Brodie E.L."/>
            <person name="Williams K.H."/>
            <person name="Hubbard S.S."/>
            <person name="Banfield J.F."/>
        </authorList>
    </citation>
    <scope>NUCLEOTIDE SEQUENCE [LARGE SCALE GENOMIC DNA]</scope>
</reference>
<dbReference type="AlphaFoldDB" id="A0A1F7Z216"/>
<evidence type="ECO:0000256" key="1">
    <source>
        <dbReference type="ARBA" id="ARBA00006226"/>
    </source>
</evidence>
<evidence type="ECO:0000256" key="2">
    <source>
        <dbReference type="ARBA" id="ARBA00022649"/>
    </source>
</evidence>
<gene>
    <name evidence="3" type="ORF">A3D01_01570</name>
</gene>
<sequence length="83" mass="9762">MYELRISAQARKRLKQISKRRQAAVLSAIREIKEDPFIGKPLTRELTGRFSYKLGVFRIIYKVNKKDKIIEIITVGHRVTVYN</sequence>
<dbReference type="STRING" id="1802505.A3D01_01570"/>
<dbReference type="PANTHER" id="PTHR35601:SF1">
    <property type="entry name" value="TOXIN RELE"/>
    <property type="match status" value="1"/>
</dbReference>
<evidence type="ECO:0008006" key="5">
    <source>
        <dbReference type="Google" id="ProtNLM"/>
    </source>
</evidence>
<evidence type="ECO:0000313" key="3">
    <source>
        <dbReference type="EMBL" id="OGM33622.1"/>
    </source>
</evidence>
<keyword evidence="2" id="KW-1277">Toxin-antitoxin system</keyword>
<protein>
    <recommendedName>
        <fullName evidence="5">Addiction module toxin RelE</fullName>
    </recommendedName>
</protein>
<dbReference type="Proteomes" id="UP000177169">
    <property type="component" value="Unassembled WGS sequence"/>
</dbReference>
<dbReference type="PANTHER" id="PTHR35601">
    <property type="entry name" value="TOXIN RELE"/>
    <property type="match status" value="1"/>
</dbReference>
<accession>A0A1F7Z216</accession>
<dbReference type="EMBL" id="MGGR01000016">
    <property type="protein sequence ID" value="OGM33622.1"/>
    <property type="molecule type" value="Genomic_DNA"/>
</dbReference>
<dbReference type="SUPFAM" id="SSF143011">
    <property type="entry name" value="RelE-like"/>
    <property type="match status" value="1"/>
</dbReference>